<dbReference type="GeneID" id="123325097"/>
<evidence type="ECO:0000313" key="4">
    <source>
        <dbReference type="RefSeq" id="XP_044772124.1"/>
    </source>
</evidence>
<dbReference type="CTD" id="400797"/>
<keyword evidence="3" id="KW-1185">Reference proteome</keyword>
<dbReference type="PANTHER" id="PTHR45784">
    <property type="entry name" value="C-TYPE LECTIN DOMAIN FAMILY 20 MEMBER A-RELATED"/>
    <property type="match status" value="1"/>
</dbReference>
<sequence length="420" mass="45981">MRIRGRPLSLGCAAGSKRPVFTKCLGWERPGGHALTASRVPARQLMNSGKNFSRVEVGLSWSEALRYCRPHHTDLADLQSMNSVRGMSTLYSLTSSTQAWIGLVFDVRIQGLSWSRGSTFTAPVWSSLPVFKEGVCATLYSISIFPSLGAASCTAQKPFICYYDPAVGHRIFTEPALSPTTFPKLAVVQVGRQTFLRLAQEVTWQATRRYCHKHHTDLADLQLMTDEAGEEALKSITSETEAWVGLYFNAASGALSWSSGLGSSIPPWLQVPELGTGLCAGLRTYARFSPRVYLLVCSALKPFICFSAVATEGTGSERRDTATAAQAQRLSASKHPASKETTTAPAPGQLFGILKADFTIPAVMDPEDMKDQFLSEIQEVLELTLGHEQFRLKWVGFKVNKKEPTSTDLESPSHTIFSGF</sequence>
<gene>
    <name evidence="4" type="primary">CLEC20A</name>
</gene>
<evidence type="ECO:0000259" key="2">
    <source>
        <dbReference type="PROSITE" id="PS50041"/>
    </source>
</evidence>
<dbReference type="PROSITE" id="PS50041">
    <property type="entry name" value="C_TYPE_LECTIN_2"/>
    <property type="match status" value="2"/>
</dbReference>
<dbReference type="SMART" id="SM00034">
    <property type="entry name" value="CLECT"/>
    <property type="match status" value="2"/>
</dbReference>
<proteinExistence type="predicted"/>
<accession>A0A8M1MMU6</accession>
<protein>
    <submittedName>
        <fullName evidence="4">C-type lectin domain family 20 member A</fullName>
    </submittedName>
</protein>
<name>A0A8M1MMU6_NEOSC</name>
<reference evidence="4" key="1">
    <citation type="submission" date="2025-08" db="UniProtKB">
        <authorList>
            <consortium name="RefSeq"/>
        </authorList>
    </citation>
    <scope>IDENTIFICATION</scope>
    <source>
        <tissue evidence="4">Blood</tissue>
    </source>
</reference>
<dbReference type="InterPro" id="IPR001304">
    <property type="entry name" value="C-type_lectin-like"/>
</dbReference>
<dbReference type="Gene3D" id="3.10.100.10">
    <property type="entry name" value="Mannose-Binding Protein A, subunit A"/>
    <property type="match status" value="2"/>
</dbReference>
<dbReference type="PANTHER" id="PTHR45784:SF5">
    <property type="entry name" value="C-TYPE LECTIN DOMAIN FAMILY 20 MEMBER A-RELATED"/>
    <property type="match status" value="1"/>
</dbReference>
<dbReference type="RefSeq" id="XP_044772124.1">
    <property type="nucleotide sequence ID" value="XM_044916189.1"/>
</dbReference>
<dbReference type="Proteomes" id="UP000248481">
    <property type="component" value="Chromosome 6"/>
</dbReference>
<dbReference type="AlphaFoldDB" id="A0A8M1MMU6"/>
<dbReference type="InterPro" id="IPR016186">
    <property type="entry name" value="C-type_lectin-like/link_sf"/>
</dbReference>
<evidence type="ECO:0000313" key="3">
    <source>
        <dbReference type="Proteomes" id="UP000248481"/>
    </source>
</evidence>
<dbReference type="Pfam" id="PF00059">
    <property type="entry name" value="Lectin_C"/>
    <property type="match status" value="2"/>
</dbReference>
<evidence type="ECO:0000256" key="1">
    <source>
        <dbReference type="SAM" id="MobiDB-lite"/>
    </source>
</evidence>
<dbReference type="KEGG" id="nsu:123325097"/>
<dbReference type="SUPFAM" id="SSF56436">
    <property type="entry name" value="C-type lectin-like"/>
    <property type="match status" value="2"/>
</dbReference>
<dbReference type="CDD" id="cd03602">
    <property type="entry name" value="CLECT_1"/>
    <property type="match status" value="1"/>
</dbReference>
<feature type="domain" description="C-type lectin" evidence="2">
    <location>
        <begin position="190"/>
        <end position="306"/>
    </location>
</feature>
<feature type="domain" description="C-type lectin" evidence="2">
    <location>
        <begin position="60"/>
        <end position="162"/>
    </location>
</feature>
<dbReference type="InterPro" id="IPR016187">
    <property type="entry name" value="CTDL_fold"/>
</dbReference>
<organism evidence="3 4">
    <name type="scientific">Neomonachus schauinslandi</name>
    <name type="common">Hawaiian monk seal</name>
    <name type="synonym">Monachus schauinslandi</name>
    <dbReference type="NCBI Taxonomy" id="29088"/>
    <lineage>
        <taxon>Eukaryota</taxon>
        <taxon>Metazoa</taxon>
        <taxon>Chordata</taxon>
        <taxon>Craniata</taxon>
        <taxon>Vertebrata</taxon>
        <taxon>Euteleostomi</taxon>
        <taxon>Mammalia</taxon>
        <taxon>Eutheria</taxon>
        <taxon>Laurasiatheria</taxon>
        <taxon>Carnivora</taxon>
        <taxon>Caniformia</taxon>
        <taxon>Pinnipedia</taxon>
        <taxon>Phocidae</taxon>
        <taxon>Monachinae</taxon>
        <taxon>Monachini</taxon>
        <taxon>Neomonachus</taxon>
    </lineage>
</organism>
<feature type="region of interest" description="Disordered" evidence="1">
    <location>
        <begin position="316"/>
        <end position="345"/>
    </location>
</feature>